<keyword evidence="5" id="KW-1185">Reference proteome</keyword>
<reference evidence="3" key="2">
    <citation type="submission" date="2024-04" db="EMBL/GenBank/DDBJ databases">
        <authorList>
            <person name="Chen Y."/>
            <person name="Shah S."/>
            <person name="Dougan E. K."/>
            <person name="Thang M."/>
            <person name="Chan C."/>
        </authorList>
    </citation>
    <scope>NUCLEOTIDE SEQUENCE [LARGE SCALE GENOMIC DNA]</scope>
</reference>
<dbReference type="OrthoDB" id="434889at2759"/>
<evidence type="ECO:0000313" key="5">
    <source>
        <dbReference type="Proteomes" id="UP001152797"/>
    </source>
</evidence>
<evidence type="ECO:0000256" key="1">
    <source>
        <dbReference type="SAM" id="MobiDB-lite"/>
    </source>
</evidence>
<protein>
    <submittedName>
        <fullName evidence="4">Calcium-dependent protein kinase 16</fullName>
    </submittedName>
</protein>
<keyword evidence="4" id="KW-0808">Transferase</keyword>
<dbReference type="Proteomes" id="UP001152797">
    <property type="component" value="Unassembled WGS sequence"/>
</dbReference>
<sequence>MAKRRSRNQLMGGRRRNSARAKWAIAAAGCVWVRPWSPVAFSMAETHCGAPRRHAPNDLVCRGRARDAICGDKRPGRWVGAGFVALGVFGFFEGDDAHGDSKRQSKGSLNRGRRRKNDPDDALKRLLLEGPAEDDSIRRTISDWWENLPLVGQSESRRKRRQREEVPEHGEADSIRRSISEWFENLSLPGQSDSKRKRRREHDEEQSPASGEDAESGIFNILASVKTSVVAAVMGTGRAEENKAQEEAKKEPKESLAQFLPEFPAPTGLFSQENSDPDTSEAKVASTEKEEESEDWWQNAQAALGMTQKDEEPEQAKLEEEQPVEEEKTIKEEETPAEEEEIVATSEALEEEEEKQVEQKEEEEVKAEESEEAPAEEQQEERPPPEAPGMEDANLIVRVDIEPKRQKVSKGAKAIENLMSRPDREVLEAMAQEGWEVEVVDESKGLYMLSLPPVLYEVMGTSVSIPAPRFPEGEHPNLRSDWRETWFCRMAKESSPFSWVFPLGPSSAFLLLAGRGPKWAPKAMKFSHPTS</sequence>
<evidence type="ECO:0000313" key="4">
    <source>
        <dbReference type="EMBL" id="CAL4766814.1"/>
    </source>
</evidence>
<feature type="compositionally biased region" description="Acidic residues" evidence="1">
    <location>
        <begin position="335"/>
        <end position="379"/>
    </location>
</feature>
<dbReference type="AlphaFoldDB" id="A0A9P1BTS4"/>
<dbReference type="EMBL" id="CAMXCT020000491">
    <property type="protein sequence ID" value="CAL1132877.1"/>
    <property type="molecule type" value="Genomic_DNA"/>
</dbReference>
<feature type="region of interest" description="Disordered" evidence="1">
    <location>
        <begin position="154"/>
        <end position="174"/>
    </location>
</feature>
<gene>
    <name evidence="2" type="ORF">C1SCF055_LOCUS7445</name>
</gene>
<feature type="region of interest" description="Disordered" evidence="1">
    <location>
        <begin position="97"/>
        <end position="117"/>
    </location>
</feature>
<dbReference type="EMBL" id="CAMXCT010000491">
    <property type="protein sequence ID" value="CAI3979502.1"/>
    <property type="molecule type" value="Genomic_DNA"/>
</dbReference>
<dbReference type="EMBL" id="CAMXCT030000491">
    <property type="protein sequence ID" value="CAL4766814.1"/>
    <property type="molecule type" value="Genomic_DNA"/>
</dbReference>
<accession>A0A9P1BTS4</accession>
<dbReference type="GO" id="GO:0016301">
    <property type="term" value="F:kinase activity"/>
    <property type="evidence" value="ECO:0007669"/>
    <property type="project" value="UniProtKB-KW"/>
</dbReference>
<feature type="compositionally biased region" description="Basic and acidic residues" evidence="1">
    <location>
        <begin position="162"/>
        <end position="174"/>
    </location>
</feature>
<comment type="caution">
    <text evidence="2">The sequence shown here is derived from an EMBL/GenBank/DDBJ whole genome shotgun (WGS) entry which is preliminary data.</text>
</comment>
<keyword evidence="4" id="KW-0418">Kinase</keyword>
<feature type="compositionally biased region" description="Basic and acidic residues" evidence="1">
    <location>
        <begin position="308"/>
        <end position="334"/>
    </location>
</feature>
<reference evidence="2" key="1">
    <citation type="submission" date="2022-10" db="EMBL/GenBank/DDBJ databases">
        <authorList>
            <person name="Chen Y."/>
            <person name="Dougan E. K."/>
            <person name="Chan C."/>
            <person name="Rhodes N."/>
            <person name="Thang M."/>
        </authorList>
    </citation>
    <scope>NUCLEOTIDE SEQUENCE</scope>
</reference>
<feature type="compositionally biased region" description="Basic and acidic residues" evidence="1">
    <location>
        <begin position="238"/>
        <end position="254"/>
    </location>
</feature>
<feature type="region of interest" description="Disordered" evidence="1">
    <location>
        <begin position="186"/>
        <end position="216"/>
    </location>
</feature>
<feature type="region of interest" description="Disordered" evidence="1">
    <location>
        <begin position="238"/>
        <end position="391"/>
    </location>
</feature>
<evidence type="ECO:0000313" key="3">
    <source>
        <dbReference type="EMBL" id="CAL1132877.1"/>
    </source>
</evidence>
<proteinExistence type="predicted"/>
<evidence type="ECO:0000313" key="2">
    <source>
        <dbReference type="EMBL" id="CAI3979502.1"/>
    </source>
</evidence>
<name>A0A9P1BTS4_9DINO</name>
<organism evidence="2">
    <name type="scientific">Cladocopium goreaui</name>
    <dbReference type="NCBI Taxonomy" id="2562237"/>
    <lineage>
        <taxon>Eukaryota</taxon>
        <taxon>Sar</taxon>
        <taxon>Alveolata</taxon>
        <taxon>Dinophyceae</taxon>
        <taxon>Suessiales</taxon>
        <taxon>Symbiodiniaceae</taxon>
        <taxon>Cladocopium</taxon>
    </lineage>
</organism>